<dbReference type="AlphaFoldDB" id="A0A2A4GDQ0"/>
<evidence type="ECO:0000313" key="2">
    <source>
        <dbReference type="Proteomes" id="UP000219559"/>
    </source>
</evidence>
<dbReference type="EMBL" id="NBWU01000001">
    <property type="protein sequence ID" value="PCE66114.1"/>
    <property type="molecule type" value="Genomic_DNA"/>
</dbReference>
<dbReference type="OrthoDB" id="1191002at2"/>
<name>A0A2A4GDQ0_9FLAO</name>
<dbReference type="RefSeq" id="WP_097441636.1">
    <property type="nucleotide sequence ID" value="NZ_NBWU01000001.1"/>
</dbReference>
<gene>
    <name evidence="1" type="ORF">B7P33_02100</name>
</gene>
<dbReference type="Proteomes" id="UP000219559">
    <property type="component" value="Unassembled WGS sequence"/>
</dbReference>
<evidence type="ECO:0008006" key="3">
    <source>
        <dbReference type="Google" id="ProtNLM"/>
    </source>
</evidence>
<protein>
    <recommendedName>
        <fullName evidence="3">TonB C-terminal domain-containing protein</fullName>
    </recommendedName>
</protein>
<organism evidence="1 2">
    <name type="scientific">Sediminicola luteus</name>
    <dbReference type="NCBI Taxonomy" id="319238"/>
    <lineage>
        <taxon>Bacteria</taxon>
        <taxon>Pseudomonadati</taxon>
        <taxon>Bacteroidota</taxon>
        <taxon>Flavobacteriia</taxon>
        <taxon>Flavobacteriales</taxon>
        <taxon>Flavobacteriaceae</taxon>
        <taxon>Sediminicola</taxon>
    </lineage>
</organism>
<comment type="caution">
    <text evidence="1">The sequence shown here is derived from an EMBL/GenBank/DDBJ whole genome shotgun (WGS) entry which is preliminary data.</text>
</comment>
<accession>A0A2A4GDQ0</accession>
<sequence>MNLRAVYKGICLAGLMWATGCHYFVSKEKRVHEQVVAELLRLNLDSVDQYPLFEACDELAPKTEQKVCFEQTLLAHLSESFSHYEFLVTENVHDTLTVIFKVDSVGTVSLLKLETNARITDEVPEFDGIVEQSLKVLPRIQPAIKKGIPVSAKFSLPLVVNTRQHGSNE</sequence>
<evidence type="ECO:0000313" key="1">
    <source>
        <dbReference type="EMBL" id="PCE66114.1"/>
    </source>
</evidence>
<proteinExistence type="predicted"/>
<reference evidence="1 2" key="1">
    <citation type="submission" date="2017-04" db="EMBL/GenBank/DDBJ databases">
        <title>A new member of the family Flavobacteriaceae isolated from ascidians.</title>
        <authorList>
            <person name="Chen L."/>
        </authorList>
    </citation>
    <scope>NUCLEOTIDE SEQUENCE [LARGE SCALE GENOMIC DNA]</scope>
    <source>
        <strain evidence="1 2">HQA918</strain>
    </source>
</reference>
<keyword evidence="2" id="KW-1185">Reference proteome</keyword>
<dbReference type="PROSITE" id="PS51257">
    <property type="entry name" value="PROKAR_LIPOPROTEIN"/>
    <property type="match status" value="1"/>
</dbReference>